<feature type="region of interest" description="Disordered" evidence="2">
    <location>
        <begin position="411"/>
        <end position="470"/>
    </location>
</feature>
<dbReference type="InterPro" id="IPR036291">
    <property type="entry name" value="NAD(P)-bd_dom_sf"/>
</dbReference>
<name>A0A9W8GJ52_9FUNG</name>
<proteinExistence type="predicted"/>
<organism evidence="5 6">
    <name type="scientific">Coemansia spiralis</name>
    <dbReference type="NCBI Taxonomy" id="417178"/>
    <lineage>
        <taxon>Eukaryota</taxon>
        <taxon>Fungi</taxon>
        <taxon>Fungi incertae sedis</taxon>
        <taxon>Zoopagomycota</taxon>
        <taxon>Kickxellomycotina</taxon>
        <taxon>Kickxellomycetes</taxon>
        <taxon>Kickxellales</taxon>
        <taxon>Kickxellaceae</taxon>
        <taxon>Coemansia</taxon>
    </lineage>
</organism>
<feature type="domain" description="DM2" evidence="3">
    <location>
        <begin position="461"/>
        <end position="538"/>
    </location>
</feature>
<dbReference type="InterPro" id="IPR019835">
    <property type="entry name" value="SWIB_domain"/>
</dbReference>
<reference evidence="5" key="1">
    <citation type="submission" date="2022-07" db="EMBL/GenBank/DDBJ databases">
        <title>Phylogenomic reconstructions and comparative analyses of Kickxellomycotina fungi.</title>
        <authorList>
            <person name="Reynolds N.K."/>
            <person name="Stajich J.E."/>
            <person name="Barry K."/>
            <person name="Grigoriev I.V."/>
            <person name="Crous P."/>
            <person name="Smith M.E."/>
        </authorList>
    </citation>
    <scope>NUCLEOTIDE SEQUENCE</scope>
    <source>
        <strain evidence="5">CBS 109367</strain>
    </source>
</reference>
<keyword evidence="6" id="KW-1185">Reference proteome</keyword>
<dbReference type="SMART" id="SM00151">
    <property type="entry name" value="SWIB"/>
    <property type="match status" value="1"/>
</dbReference>
<feature type="compositionally biased region" description="Polar residues" evidence="2">
    <location>
        <begin position="653"/>
        <end position="663"/>
    </location>
</feature>
<evidence type="ECO:0000256" key="2">
    <source>
        <dbReference type="SAM" id="MobiDB-lite"/>
    </source>
</evidence>
<dbReference type="GO" id="GO:0016491">
    <property type="term" value="F:oxidoreductase activity"/>
    <property type="evidence" value="ECO:0007669"/>
    <property type="project" value="UniProtKB-KW"/>
</dbReference>
<dbReference type="Proteomes" id="UP001151516">
    <property type="component" value="Unassembled WGS sequence"/>
</dbReference>
<dbReference type="InterPro" id="IPR036885">
    <property type="entry name" value="SWIB_MDM2_dom_sf"/>
</dbReference>
<feature type="domain" description="DEK-C" evidence="4">
    <location>
        <begin position="309"/>
        <end position="364"/>
    </location>
</feature>
<keyword evidence="1" id="KW-0560">Oxidoreductase</keyword>
<dbReference type="PROSITE" id="PS51925">
    <property type="entry name" value="SWIB_MDM2"/>
    <property type="match status" value="1"/>
</dbReference>
<dbReference type="Pfam" id="PF08766">
    <property type="entry name" value="DEK_C"/>
    <property type="match status" value="1"/>
</dbReference>
<evidence type="ECO:0008006" key="7">
    <source>
        <dbReference type="Google" id="ProtNLM"/>
    </source>
</evidence>
<dbReference type="OrthoDB" id="191139at2759"/>
<feature type="compositionally biased region" description="Low complexity" evidence="2">
    <location>
        <begin position="624"/>
        <end position="640"/>
    </location>
</feature>
<dbReference type="SUPFAM" id="SSF51735">
    <property type="entry name" value="NAD(P)-binding Rossmann-fold domains"/>
    <property type="match status" value="1"/>
</dbReference>
<dbReference type="InterPro" id="IPR003121">
    <property type="entry name" value="SWIB_MDM2_domain"/>
</dbReference>
<dbReference type="InterPro" id="IPR014876">
    <property type="entry name" value="DEK_C"/>
</dbReference>
<dbReference type="Pfam" id="PF00106">
    <property type="entry name" value="adh_short"/>
    <property type="match status" value="1"/>
</dbReference>
<dbReference type="EMBL" id="JANBTX010000094">
    <property type="protein sequence ID" value="KAJ2686792.1"/>
    <property type="molecule type" value="Genomic_DNA"/>
</dbReference>
<dbReference type="PANTHER" id="PTHR43157">
    <property type="entry name" value="PHOSPHATIDYLINOSITOL-GLYCAN BIOSYNTHESIS CLASS F PROTEIN-RELATED"/>
    <property type="match status" value="1"/>
</dbReference>
<dbReference type="SUPFAM" id="SSF109715">
    <property type="entry name" value="DEK C-terminal domain"/>
    <property type="match status" value="1"/>
</dbReference>
<dbReference type="Pfam" id="PF02201">
    <property type="entry name" value="SWIB"/>
    <property type="match status" value="1"/>
</dbReference>
<protein>
    <recommendedName>
        <fullName evidence="7">DM2 domain-containing protein</fullName>
    </recommendedName>
</protein>
<dbReference type="Gene3D" id="3.40.50.720">
    <property type="entry name" value="NAD(P)-binding Rossmann-like Domain"/>
    <property type="match status" value="1"/>
</dbReference>
<feature type="region of interest" description="Disordered" evidence="2">
    <location>
        <begin position="558"/>
        <end position="663"/>
    </location>
</feature>
<dbReference type="CDD" id="cd10567">
    <property type="entry name" value="SWIB-MDM2_like"/>
    <property type="match status" value="1"/>
</dbReference>
<sequence>MGFSPVDSKPEWVPRERQEGRRFIVTGANRGIGLATATGLAALGAHVVMVGHEGSDAFNEAMDRIVMETGCTRDHLGYMSLDLRSLDSVRQFAKSWAQRPEPERSIQGLINNAGIAGMPGLSPDGFEMCFQINYLSMFLLTRLLLPYLAPAAGDSMVPRIVCVSSSAHLFTLGLPTDEKYLRTSGGGFFSLRYGESKLCVNSFVRQLQARLPADKAHVFAVHPGSTASSFWQSFPAWAQRCIASVAQDPSRGARTSLFCATEPDLVSGGYYADCAQASASFWLGRADAADLLWQKSCAWTGLSPKSLITMDVTTFAPRIREILQNSDLSTVSAKKVRRQLEHVMRVSLDAYKGDIDEIIKQQFQQIHTETQQRQAQQHQYAQQYAQQQGQMGGVFGVSQALPGLHIPSAGGVAGAASGSASSPLPGEAPRKRGRPRKPENEKKQQRKKRVVDPNKPKRSTGLSKPMKLSPDLSSFLGQKYEARTEVVKSLWKYIKERDLQDPIDKRYILCDDKLLVLFHESRLYMYTMNKLLNEHFIKPTPEENAEAIALLGLPPSQSADGADVAAPTSVKAEGSTHSPAPSDGDTQHTGDEDEEDEEEEEEDDDEHDVKEEAQPTSASTAVDSKPSLPKSLSPPAAISSGTSAPLVLPPMPSNINGAGSSGI</sequence>
<evidence type="ECO:0000313" key="6">
    <source>
        <dbReference type="Proteomes" id="UP001151516"/>
    </source>
</evidence>
<dbReference type="PROSITE" id="PS51998">
    <property type="entry name" value="DEK_C"/>
    <property type="match status" value="1"/>
</dbReference>
<evidence type="ECO:0000313" key="5">
    <source>
        <dbReference type="EMBL" id="KAJ2686792.1"/>
    </source>
</evidence>
<evidence type="ECO:0000256" key="1">
    <source>
        <dbReference type="ARBA" id="ARBA00023002"/>
    </source>
</evidence>
<accession>A0A9W8GJ52</accession>
<feature type="compositionally biased region" description="Low complexity" evidence="2">
    <location>
        <begin position="411"/>
        <end position="427"/>
    </location>
</feature>
<dbReference type="PANTHER" id="PTHR43157:SF31">
    <property type="entry name" value="PHOSPHATIDYLINOSITOL-GLYCAN BIOSYNTHESIS CLASS F PROTEIN"/>
    <property type="match status" value="1"/>
</dbReference>
<feature type="compositionally biased region" description="Acidic residues" evidence="2">
    <location>
        <begin position="591"/>
        <end position="606"/>
    </location>
</feature>
<dbReference type="AlphaFoldDB" id="A0A9W8GJ52"/>
<dbReference type="PRINTS" id="PR00081">
    <property type="entry name" value="GDHRDH"/>
</dbReference>
<dbReference type="SUPFAM" id="SSF47592">
    <property type="entry name" value="SWIB/MDM2 domain"/>
    <property type="match status" value="1"/>
</dbReference>
<evidence type="ECO:0000259" key="4">
    <source>
        <dbReference type="PROSITE" id="PS51998"/>
    </source>
</evidence>
<dbReference type="Gene3D" id="1.10.245.10">
    <property type="entry name" value="SWIB/MDM2 domain"/>
    <property type="match status" value="1"/>
</dbReference>
<comment type="caution">
    <text evidence="5">The sequence shown here is derived from an EMBL/GenBank/DDBJ whole genome shotgun (WGS) entry which is preliminary data.</text>
</comment>
<evidence type="ECO:0000259" key="3">
    <source>
        <dbReference type="PROSITE" id="PS51925"/>
    </source>
</evidence>
<dbReference type="InterPro" id="IPR002347">
    <property type="entry name" value="SDR_fam"/>
</dbReference>
<gene>
    <name evidence="5" type="ORF">IWW39_003379</name>
</gene>